<protein>
    <recommendedName>
        <fullName evidence="1">GUN4-like domain-containing protein</fullName>
    </recommendedName>
</protein>
<dbReference type="PANTHER" id="PTHR34800">
    <property type="entry name" value="TETRAPYRROLE-BINDING PROTEIN, CHLOROPLASTIC"/>
    <property type="match status" value="1"/>
</dbReference>
<dbReference type="Gene3D" id="1.10.10.1770">
    <property type="entry name" value="Gun4-like"/>
    <property type="match status" value="1"/>
</dbReference>
<accession>A0A4D6WSI0</accession>
<dbReference type="PANTHER" id="PTHR34800:SF1">
    <property type="entry name" value="TETRAPYRROLE-BINDING PROTEIN, CHLOROPLASTIC"/>
    <property type="match status" value="1"/>
</dbReference>
<evidence type="ECO:0000259" key="1">
    <source>
        <dbReference type="Pfam" id="PF05419"/>
    </source>
</evidence>
<feature type="domain" description="GUN4-like" evidence="1">
    <location>
        <begin position="103"/>
        <end position="240"/>
    </location>
</feature>
<reference evidence="2" key="1">
    <citation type="journal article" date="2019" name="Mol. Phylogenet. Evol.">
        <title>Morphological evolution and classification of the red algal order Ceramiales inferred using plastid phylogenomics.</title>
        <authorList>
            <person name="Diaz-Tapia P."/>
            <person name="Pasella M.M."/>
            <person name="Verbruggen H."/>
            <person name="Maggs C.A."/>
        </authorList>
    </citation>
    <scope>NUCLEOTIDE SEQUENCE</scope>
    <source>
        <strain evidence="2">TZ0704</strain>
    </source>
</reference>
<sequence length="244" mass="29362">MHKIQDELSKFNKQNKINKIFKENKNNITNEIINYVDCMIENNEEGQKELINFLKDRLITKRNNTNLLDGLIFIKLKKHKVPTITIQLDKLFPNGIVKFTNSLKTDYQPLQKVLIEQNFQEADKLTQQYLCRLTQLKQKTYRNWLYFTDIPLIPSEDLLTIDLLWQVYSYGKFGFSIQRKIWLMNNYNWDIFLNKIGWVQNEINKRYPEEFIWTIDAPKGHLPLFNQLRGIQVLSYLFKHIAWK</sequence>
<dbReference type="InterPro" id="IPR008629">
    <property type="entry name" value="GUN4-like"/>
</dbReference>
<proteinExistence type="predicted"/>
<dbReference type="GO" id="GO:0046906">
    <property type="term" value="F:tetrapyrrole binding"/>
    <property type="evidence" value="ECO:0007669"/>
    <property type="project" value="TreeGrafter"/>
</dbReference>
<evidence type="ECO:0000313" key="2">
    <source>
        <dbReference type="EMBL" id="QCI06353.1"/>
    </source>
</evidence>
<geneLocation type="plastid" evidence="2"/>
<keyword evidence="2" id="KW-0934">Plastid</keyword>
<dbReference type="AlphaFoldDB" id="A0A4D6WSI0"/>
<organism evidence="2">
    <name type="scientific">Dictyurus purpurascens</name>
    <dbReference type="NCBI Taxonomy" id="189649"/>
    <lineage>
        <taxon>Eukaryota</taxon>
        <taxon>Rhodophyta</taxon>
        <taxon>Florideophyceae</taxon>
        <taxon>Rhodymeniophycidae</taxon>
        <taxon>Ceramiales</taxon>
        <taxon>Dasyaceae</taxon>
        <taxon>Dictyurus</taxon>
    </lineage>
</organism>
<dbReference type="EMBL" id="MK814652">
    <property type="protein sequence ID" value="QCI06353.1"/>
    <property type="molecule type" value="Genomic_DNA"/>
</dbReference>
<dbReference type="Gene3D" id="1.25.40.620">
    <property type="match status" value="1"/>
</dbReference>
<reference evidence="2" key="2">
    <citation type="submission" date="2019-04" db="EMBL/GenBank/DDBJ databases">
        <authorList>
            <person name="Pasella M."/>
        </authorList>
    </citation>
    <scope>NUCLEOTIDE SEQUENCE</scope>
    <source>
        <strain evidence="2">TZ0704</strain>
    </source>
</reference>
<dbReference type="InterPro" id="IPR037215">
    <property type="entry name" value="GUN4-like_sf"/>
</dbReference>
<dbReference type="InterPro" id="IPR016024">
    <property type="entry name" value="ARM-type_fold"/>
</dbReference>
<name>A0A4D6WSI0_9FLOR</name>
<dbReference type="Pfam" id="PF05419">
    <property type="entry name" value="GUN4"/>
    <property type="match status" value="1"/>
</dbReference>
<dbReference type="CDD" id="cd16383">
    <property type="entry name" value="GUN4"/>
    <property type="match status" value="1"/>
</dbReference>
<dbReference type="SUPFAM" id="SSF140869">
    <property type="entry name" value="GUN4-like"/>
    <property type="match status" value="1"/>
</dbReference>
<dbReference type="SUPFAM" id="SSF48371">
    <property type="entry name" value="ARM repeat"/>
    <property type="match status" value="1"/>
</dbReference>
<gene>
    <name evidence="2" type="primary">ycf53</name>
</gene>